<dbReference type="Pfam" id="PF01585">
    <property type="entry name" value="G-patch"/>
    <property type="match status" value="1"/>
</dbReference>
<keyword evidence="1" id="KW-0479">Metal-binding</keyword>
<dbReference type="PANTHER" id="PTHR47251">
    <property type="entry name" value="FINGER DOMAIN PROTEIN, PUTATIVE (AFU_ORTHOLOGUE AFUA_3G04180)-RELATED"/>
    <property type="match status" value="1"/>
</dbReference>
<dbReference type="AlphaFoldDB" id="A0A9P6CBF3"/>
<evidence type="ECO:0000259" key="7">
    <source>
        <dbReference type="PROSITE" id="PS50174"/>
    </source>
</evidence>
<dbReference type="GO" id="GO:0008270">
    <property type="term" value="F:zinc ion binding"/>
    <property type="evidence" value="ECO:0007669"/>
    <property type="project" value="UniProtKB-KW"/>
</dbReference>
<dbReference type="InterPro" id="IPR022755">
    <property type="entry name" value="Znf_C2H2_jaz"/>
</dbReference>
<dbReference type="PROSITE" id="PS50174">
    <property type="entry name" value="G_PATCH"/>
    <property type="match status" value="1"/>
</dbReference>
<dbReference type="PROSITE" id="PS00028">
    <property type="entry name" value="ZINC_FINGER_C2H2_1"/>
    <property type="match status" value="1"/>
</dbReference>
<feature type="region of interest" description="Disordered" evidence="5">
    <location>
        <begin position="86"/>
        <end position="107"/>
    </location>
</feature>
<dbReference type="EMBL" id="MU150316">
    <property type="protein sequence ID" value="KAF9459486.1"/>
    <property type="molecule type" value="Genomic_DNA"/>
</dbReference>
<dbReference type="SUPFAM" id="SSF57667">
    <property type="entry name" value="beta-beta-alpha zinc fingers"/>
    <property type="match status" value="1"/>
</dbReference>
<gene>
    <name evidence="9" type="ORF">BDZ94DRAFT_1171562</name>
    <name evidence="8" type="ORF">BDZ94DRAFT_1286074</name>
</gene>
<dbReference type="InterPro" id="IPR013087">
    <property type="entry name" value="Znf_C2H2_type"/>
</dbReference>
<dbReference type="SMART" id="SM00443">
    <property type="entry name" value="G_patch"/>
    <property type="match status" value="1"/>
</dbReference>
<sequence length="376" mass="41310">MNIDGDLSKYDEFVHGTPRETITVETKIKPTNKGFAMLARLGWSEGQPLGISGNGRVDPIPFQIKRDLTGLGKITQDVKMIETTVSQRRGLDSERQQKETEDQRRAREDLVARKSALESEISTTLKAFYCTLCDKQFKTVSQYDEHTNSYAHHHKARFKDMQANIRIKPKEEVDKRKEKERKREEKELRKIAAANGIKMAKPGLTSNSLDTVQAGSGDSMDVDTDITPPVKRAGWTKVSSGAELPRPAGRVAIPSAPTTAAVEYAPQLDPSISSIPAHLEYKVSAPSFRTAGWTSLDTGSSYPIPPRNPEPVYTPPMSLNPQTPGSNSGDGWQGTGTIVPSPPPPLSQPSISVPPPAATPVRSGWQQFQKSTARKR</sequence>
<dbReference type="Proteomes" id="UP000807353">
    <property type="component" value="Unassembled WGS sequence"/>
</dbReference>
<name>A0A9P6CBF3_9AGAR</name>
<dbReference type="InterPro" id="IPR000467">
    <property type="entry name" value="G_patch_dom"/>
</dbReference>
<keyword evidence="10" id="KW-1185">Reference proteome</keyword>
<evidence type="ECO:0000256" key="3">
    <source>
        <dbReference type="ARBA" id="ARBA00022833"/>
    </source>
</evidence>
<feature type="compositionally biased region" description="Pro residues" evidence="5">
    <location>
        <begin position="303"/>
        <end position="314"/>
    </location>
</feature>
<evidence type="ECO:0000313" key="10">
    <source>
        <dbReference type="Proteomes" id="UP000807353"/>
    </source>
</evidence>
<dbReference type="OrthoDB" id="4822at2759"/>
<dbReference type="PROSITE" id="PS50157">
    <property type="entry name" value="ZINC_FINGER_C2H2_2"/>
    <property type="match status" value="1"/>
</dbReference>
<organism evidence="9 10">
    <name type="scientific">Collybia nuda</name>
    <dbReference type="NCBI Taxonomy" id="64659"/>
    <lineage>
        <taxon>Eukaryota</taxon>
        <taxon>Fungi</taxon>
        <taxon>Dikarya</taxon>
        <taxon>Basidiomycota</taxon>
        <taxon>Agaricomycotina</taxon>
        <taxon>Agaricomycetes</taxon>
        <taxon>Agaricomycetidae</taxon>
        <taxon>Agaricales</taxon>
        <taxon>Tricholomatineae</taxon>
        <taxon>Clitocybaceae</taxon>
        <taxon>Collybia</taxon>
    </lineage>
</organism>
<dbReference type="EMBL" id="MU150573">
    <property type="protein sequence ID" value="KAF9455645.1"/>
    <property type="molecule type" value="Genomic_DNA"/>
</dbReference>
<feature type="compositionally biased region" description="Basic and acidic residues" evidence="5">
    <location>
        <begin position="89"/>
        <end position="107"/>
    </location>
</feature>
<evidence type="ECO:0000313" key="8">
    <source>
        <dbReference type="EMBL" id="KAF9455645.1"/>
    </source>
</evidence>
<evidence type="ECO:0000256" key="1">
    <source>
        <dbReference type="ARBA" id="ARBA00022723"/>
    </source>
</evidence>
<evidence type="ECO:0000313" key="9">
    <source>
        <dbReference type="EMBL" id="KAF9459486.1"/>
    </source>
</evidence>
<reference evidence="9" key="1">
    <citation type="submission" date="2020-11" db="EMBL/GenBank/DDBJ databases">
        <authorList>
            <consortium name="DOE Joint Genome Institute"/>
            <person name="Ahrendt S."/>
            <person name="Riley R."/>
            <person name="Andreopoulos W."/>
            <person name="Labutti K."/>
            <person name="Pangilinan J."/>
            <person name="Ruiz-Duenas F.J."/>
            <person name="Barrasa J.M."/>
            <person name="Sanchez-Garcia M."/>
            <person name="Camarero S."/>
            <person name="Miyauchi S."/>
            <person name="Serrano A."/>
            <person name="Linde D."/>
            <person name="Babiker R."/>
            <person name="Drula E."/>
            <person name="Ayuso-Fernandez I."/>
            <person name="Pacheco R."/>
            <person name="Padilla G."/>
            <person name="Ferreira P."/>
            <person name="Barriuso J."/>
            <person name="Kellner H."/>
            <person name="Castanera R."/>
            <person name="Alfaro M."/>
            <person name="Ramirez L."/>
            <person name="Pisabarro A.G."/>
            <person name="Kuo A."/>
            <person name="Tritt A."/>
            <person name="Lipzen A."/>
            <person name="He G."/>
            <person name="Yan M."/>
            <person name="Ng V."/>
            <person name="Cullen D."/>
            <person name="Martin F."/>
            <person name="Rosso M.-N."/>
            <person name="Henrissat B."/>
            <person name="Hibbett D."/>
            <person name="Martinez A.T."/>
            <person name="Grigoriev I.V."/>
        </authorList>
    </citation>
    <scope>NUCLEOTIDE SEQUENCE</scope>
    <source>
        <strain evidence="9">CBS 247.69</strain>
    </source>
</reference>
<comment type="caution">
    <text evidence="9">The sequence shown here is derived from an EMBL/GenBank/DDBJ whole genome shotgun (WGS) entry which is preliminary data.</text>
</comment>
<feature type="compositionally biased region" description="Pro residues" evidence="5">
    <location>
        <begin position="340"/>
        <end position="358"/>
    </location>
</feature>
<feature type="domain" description="C2H2-type" evidence="6">
    <location>
        <begin position="128"/>
        <end position="157"/>
    </location>
</feature>
<evidence type="ECO:0000256" key="4">
    <source>
        <dbReference type="PROSITE-ProRule" id="PRU00042"/>
    </source>
</evidence>
<dbReference type="GO" id="GO:0003676">
    <property type="term" value="F:nucleic acid binding"/>
    <property type="evidence" value="ECO:0007669"/>
    <property type="project" value="InterPro"/>
</dbReference>
<evidence type="ECO:0000256" key="2">
    <source>
        <dbReference type="ARBA" id="ARBA00022771"/>
    </source>
</evidence>
<feature type="region of interest" description="Disordered" evidence="5">
    <location>
        <begin position="296"/>
        <end position="376"/>
    </location>
</feature>
<keyword evidence="3" id="KW-0862">Zinc</keyword>
<dbReference type="Pfam" id="PF12171">
    <property type="entry name" value="zf-C2H2_jaz"/>
    <property type="match status" value="1"/>
</dbReference>
<evidence type="ECO:0000259" key="6">
    <source>
        <dbReference type="PROSITE" id="PS50157"/>
    </source>
</evidence>
<feature type="domain" description="G-patch" evidence="7">
    <location>
        <begin position="30"/>
        <end position="76"/>
    </location>
</feature>
<accession>A0A9P6CBF3</accession>
<feature type="compositionally biased region" description="Polar residues" evidence="5">
    <location>
        <begin position="317"/>
        <end position="338"/>
    </location>
</feature>
<keyword evidence="2 4" id="KW-0863">Zinc-finger</keyword>
<proteinExistence type="predicted"/>
<feature type="compositionally biased region" description="Polar residues" evidence="5">
    <location>
        <begin position="364"/>
        <end position="376"/>
    </location>
</feature>
<evidence type="ECO:0000256" key="5">
    <source>
        <dbReference type="SAM" id="MobiDB-lite"/>
    </source>
</evidence>
<evidence type="ECO:0008006" key="11">
    <source>
        <dbReference type="Google" id="ProtNLM"/>
    </source>
</evidence>
<dbReference type="InterPro" id="IPR036236">
    <property type="entry name" value="Znf_C2H2_sf"/>
</dbReference>
<dbReference type="PANTHER" id="PTHR47251:SF1">
    <property type="entry name" value="FINGER DOMAIN PROTEIN, PUTATIVE (AFU_ORTHOLOGUE AFUA_3G04180)-RELATED"/>
    <property type="match status" value="1"/>
</dbReference>
<protein>
    <recommendedName>
        <fullName evidence="11">G patch domain-containing protein 8</fullName>
    </recommendedName>
</protein>